<dbReference type="InterPro" id="IPR011049">
    <property type="entry name" value="Serralysin-like_metalloprot_C"/>
</dbReference>
<dbReference type="EMBL" id="PGTO01000014">
    <property type="protein sequence ID" value="RAU20961.1"/>
    <property type="molecule type" value="Genomic_DNA"/>
</dbReference>
<dbReference type="InterPro" id="IPR010221">
    <property type="entry name" value="VCBS_dom"/>
</dbReference>
<dbReference type="PANTHER" id="PTHR38340:SF1">
    <property type="entry name" value="S-LAYER PROTEIN"/>
    <property type="match status" value="1"/>
</dbReference>
<comment type="subcellular location">
    <subcellularLocation>
        <location evidence="1">Secreted</location>
    </subcellularLocation>
</comment>
<dbReference type="Pfam" id="PF17892">
    <property type="entry name" value="Cadherin_5"/>
    <property type="match status" value="2"/>
</dbReference>
<dbReference type="Gene3D" id="2.60.40.3440">
    <property type="match status" value="1"/>
</dbReference>
<organism evidence="4 5">
    <name type="scientific">Paramagnetospirillum kuznetsovii</name>
    <dbReference type="NCBI Taxonomy" id="2053833"/>
    <lineage>
        <taxon>Bacteria</taxon>
        <taxon>Pseudomonadati</taxon>
        <taxon>Pseudomonadota</taxon>
        <taxon>Alphaproteobacteria</taxon>
        <taxon>Rhodospirillales</taxon>
        <taxon>Magnetospirillaceae</taxon>
        <taxon>Paramagnetospirillum</taxon>
    </lineage>
</organism>
<dbReference type="GO" id="GO:0016020">
    <property type="term" value="C:membrane"/>
    <property type="evidence" value="ECO:0007669"/>
    <property type="project" value="InterPro"/>
</dbReference>
<evidence type="ECO:0000259" key="3">
    <source>
        <dbReference type="PROSITE" id="PS50268"/>
    </source>
</evidence>
<reference evidence="4 5" key="1">
    <citation type="submission" date="2017-11" db="EMBL/GenBank/DDBJ databases">
        <title>Draft genome sequence of magnetotactic bacterium Magnetospirillum kuznetsovii LBB-42.</title>
        <authorList>
            <person name="Grouzdev D.S."/>
            <person name="Rysina M.S."/>
            <person name="Baslerov R.V."/>
            <person name="Koziaeva V."/>
        </authorList>
    </citation>
    <scope>NUCLEOTIDE SEQUENCE [LARGE SCALE GENOMIC DNA]</scope>
    <source>
        <strain evidence="4 5">LBB-42</strain>
    </source>
</reference>
<dbReference type="PANTHER" id="PTHR38340">
    <property type="entry name" value="S-LAYER PROTEIN"/>
    <property type="match status" value="1"/>
</dbReference>
<gene>
    <name evidence="4" type="ORF">CU669_15320</name>
</gene>
<dbReference type="InterPro" id="IPR018511">
    <property type="entry name" value="Hemolysin-typ_Ca-bd_CS"/>
</dbReference>
<keyword evidence="5" id="KW-1185">Reference proteome</keyword>
<dbReference type="NCBIfam" id="TIGR01965">
    <property type="entry name" value="VCBS_repeat"/>
    <property type="match status" value="4"/>
</dbReference>
<dbReference type="PROSITE" id="PS00330">
    <property type="entry name" value="HEMOLYSIN_CALCIUM"/>
    <property type="match status" value="2"/>
</dbReference>
<accession>A0A364NV50</accession>
<dbReference type="GO" id="GO:0005576">
    <property type="term" value="C:extracellular region"/>
    <property type="evidence" value="ECO:0007669"/>
    <property type="project" value="UniProtKB-SubCell"/>
</dbReference>
<dbReference type="PRINTS" id="PR00313">
    <property type="entry name" value="CABNDNGRPT"/>
</dbReference>
<dbReference type="SMART" id="SM00112">
    <property type="entry name" value="CA"/>
    <property type="match status" value="3"/>
</dbReference>
<dbReference type="Pfam" id="PF00353">
    <property type="entry name" value="HemolysinCabind"/>
    <property type="match status" value="7"/>
</dbReference>
<dbReference type="Gene3D" id="2.150.10.10">
    <property type="entry name" value="Serralysin-like metalloprotease, C-terminal"/>
    <property type="match status" value="3"/>
</dbReference>
<dbReference type="Gene3D" id="2.60.40.10">
    <property type="entry name" value="Immunoglobulins"/>
    <property type="match status" value="1"/>
</dbReference>
<evidence type="ECO:0000256" key="1">
    <source>
        <dbReference type="ARBA" id="ARBA00004613"/>
    </source>
</evidence>
<dbReference type="RefSeq" id="WP_146747751.1">
    <property type="nucleotide sequence ID" value="NZ_PGTO01000014.1"/>
</dbReference>
<evidence type="ECO:0000256" key="2">
    <source>
        <dbReference type="ARBA" id="ARBA00022525"/>
    </source>
</evidence>
<dbReference type="Gene3D" id="2.60.40.60">
    <property type="entry name" value="Cadherins"/>
    <property type="match status" value="1"/>
</dbReference>
<dbReference type="Gene3D" id="2.60.40.2810">
    <property type="match status" value="1"/>
</dbReference>
<comment type="caution">
    <text evidence="4">The sequence shown here is derived from an EMBL/GenBank/DDBJ whole genome shotgun (WGS) entry which is preliminary data.</text>
</comment>
<evidence type="ECO:0000313" key="4">
    <source>
        <dbReference type="EMBL" id="RAU20961.1"/>
    </source>
</evidence>
<protein>
    <recommendedName>
        <fullName evidence="3">Cadherin domain-containing protein</fullName>
    </recommendedName>
</protein>
<dbReference type="InterPro" id="IPR041690">
    <property type="entry name" value="Cadherin_5"/>
</dbReference>
<dbReference type="NCBIfam" id="NF012211">
    <property type="entry name" value="tand_rpt_95"/>
    <property type="match status" value="4"/>
</dbReference>
<dbReference type="InterPro" id="IPR001343">
    <property type="entry name" value="Hemolysn_Ca-bd"/>
</dbReference>
<dbReference type="InterPro" id="IPR013783">
    <property type="entry name" value="Ig-like_fold"/>
</dbReference>
<proteinExistence type="predicted"/>
<dbReference type="InterPro" id="IPR050557">
    <property type="entry name" value="RTX_toxin/Mannuronan_C5-epim"/>
</dbReference>
<dbReference type="GO" id="GO:0005509">
    <property type="term" value="F:calcium ion binding"/>
    <property type="evidence" value="ECO:0007669"/>
    <property type="project" value="InterPro"/>
</dbReference>
<dbReference type="InterPro" id="IPR002126">
    <property type="entry name" value="Cadherin-like_dom"/>
</dbReference>
<evidence type="ECO:0000313" key="5">
    <source>
        <dbReference type="Proteomes" id="UP000251075"/>
    </source>
</evidence>
<feature type="domain" description="Cadherin" evidence="3">
    <location>
        <begin position="207"/>
        <end position="303"/>
    </location>
</feature>
<keyword evidence="2" id="KW-0964">Secreted</keyword>
<feature type="non-terminal residue" evidence="4">
    <location>
        <position position="1"/>
    </location>
</feature>
<name>A0A364NV50_9PROT</name>
<dbReference type="GO" id="GO:0007156">
    <property type="term" value="P:homophilic cell adhesion via plasma membrane adhesion molecules"/>
    <property type="evidence" value="ECO:0007669"/>
    <property type="project" value="InterPro"/>
</dbReference>
<dbReference type="OrthoDB" id="7875798at2"/>
<dbReference type="Proteomes" id="UP000251075">
    <property type="component" value="Unassembled WGS sequence"/>
</dbReference>
<dbReference type="Pfam" id="PF17963">
    <property type="entry name" value="Big_9"/>
    <property type="match status" value="3"/>
</dbReference>
<sequence length="1547" mass="154236">AGQAHVQASTVVTDQGTFAIGTDGNWSFAVNSADPSVQALGAGDSMTKSFTVTSADGTATQTVSVTIDGANDGPVVGSTTNATASDHAGLTTGHVSATDVDAHDTLTYSFGTNANGTPITSLATDHGTVTLNSATGDYTFTPNAGAASLGAGVSVSDSFTVTVKDGHGGTASAQVGVNITGSNDGPTVTATTNATASDHVGLTTGHVTATDVDANDAGQLSFHIQGGSALDATHETLATSHGTVTINTATGDYTFTPNAGAASMGIGATATDAFTVTVRDGHGGSANTQVGVNLTGTNDGPSISTVTNATATDHAGGSGSVRATDADTGDSLSYHLQGTGISSANGHETMATTHGTIDLNTTTGSYTFTPNAGAASMAAGAAATDSFQVIATDNHGASSAASTVNVSLTGTNDGPVSSGSVALQGINEDNSVTYTKAQLLANVTDVDGDTLSISSISATNGAVVANADGTYTFTPTGNFHGTANFSMSVSDGHGGTTSASASLAVAAVADNATITAPNVSSASQGTATTTMSSGTTYFEGDAHNDVITGSSGADTIYGDSSDGSTAVTVNLNITASAISGESVTSITLTNVPGDATLNHGTQNDDGSWTLAPSDLSGLTLTSQTGMGGNIDIAVTTQDGSSTTVSNATMNVSFSGGFNDTITGGAGADTMYGGVGNDVFKVSGTTDGVGDYYDGGSGQDTILGGTGNDTIYVTNNLGNIHSIELIDGGTGTNIIQATASSETLDFSGMTLKNIISIDAGGGNDTVIGSAGADTIQAGAGDDTVVAIGGQTTGDVYDGGSGYDVLSVELSPAQYTTAVRTELMDFMSFVADPSHAGQSFTFTSLGGLKVTNFEELSVAMGGEEVELNHGPEIHGFTGTVTTGHVDGQIEAVDLDHDTLSYSFGTDGTGHAITSMTTSHGSVTIDPNTGEYHFTASDPNYKGGDSFSVTVKDGMGGSATSRVTIDFNPGDDATVVSGPVALTAATEDTQQFIRADALLANATDVDNTLHVANLVATDSHGNVVGTFIAATDAEGHDGFAFNPTANFSGDLNIAFDAVTDTGIATHANATMHVDAVADAPTLDSSVVALGTTVAHLGNDSRVISLYVNDSSSRGTAAFDLQLGSTTVGHYTTTKNSSGDNVVNVTLSQAQHDQLLGGADLKVVNTGSSNSYDVKLDKIVVDGITVQAETGSTTGSVSLSARTLTGGGNYERLNNVGSALTFDLDPQVTHTSSGYRLDVSSSLSDMDGSEVHAIHVDALPSGAALSYTGTEGTLVHNADGSYDFTPDAAHYDGAVSFNMTMAQGTPGFDVKITATATETSNADSSSTLDISHCDGLAAGGTTIPGITLIGNAGNDLLTGSAGDDLLLGGRGGATVHFSGGSHGGHCGSVVVSTTNDVINGGDGNDVIYGDAKMSGGNIIVTGGGNDVLNGGAGDDQIHGGAGNDTITGGTGDDTLWGDQGADTFLFDFGFGHDVVDGGRGCSWTDTMDFTHDSQLTSVTIESGANWTVTTDAQGHHVATANTTDASGQVTVTNHDGGQEVVEFHNVEKITW</sequence>
<dbReference type="PROSITE" id="PS50268">
    <property type="entry name" value="CADHERIN_2"/>
    <property type="match status" value="1"/>
</dbReference>
<dbReference type="SUPFAM" id="SSF51120">
    <property type="entry name" value="beta-Roll"/>
    <property type="match status" value="3"/>
</dbReference>